<protein>
    <recommendedName>
        <fullName evidence="4">Cell envelope-related transcriptional attenuator domain-containing protein</fullName>
    </recommendedName>
</protein>
<evidence type="ECO:0000313" key="6">
    <source>
        <dbReference type="Proteomes" id="UP000186785"/>
    </source>
</evidence>
<dbReference type="EMBL" id="MQSV01000004">
    <property type="protein sequence ID" value="OKL47330.1"/>
    <property type="molecule type" value="Genomic_DNA"/>
</dbReference>
<feature type="compositionally biased region" description="Polar residues" evidence="2">
    <location>
        <begin position="47"/>
        <end position="58"/>
    </location>
</feature>
<feature type="compositionally biased region" description="Low complexity" evidence="2">
    <location>
        <begin position="59"/>
        <end position="73"/>
    </location>
</feature>
<reference evidence="5 6" key="1">
    <citation type="submission" date="2016-11" db="EMBL/GenBank/DDBJ databases">
        <title>Actinomyces gypaetusis sp. nov. isolated from the vulture Gypaetus barbatus in Qinghai Tibet Plateau China.</title>
        <authorList>
            <person name="Meng X."/>
        </authorList>
    </citation>
    <scope>NUCLEOTIDE SEQUENCE [LARGE SCALE GENOMIC DNA]</scope>
    <source>
        <strain evidence="5 6">VUL4_2</strain>
    </source>
</reference>
<dbReference type="Proteomes" id="UP000186785">
    <property type="component" value="Unassembled WGS sequence"/>
</dbReference>
<evidence type="ECO:0000259" key="4">
    <source>
        <dbReference type="Pfam" id="PF03816"/>
    </source>
</evidence>
<feature type="compositionally biased region" description="Low complexity" evidence="2">
    <location>
        <begin position="30"/>
        <end position="46"/>
    </location>
</feature>
<sequence>MPPRSTQASASSSTTPDAEIPVFQPRARRNPASAPASAPQPVAPVRQSTGMPRSQGNDGSRPPVSGSPRPAVAGTTRPVARPSSPGQSNPANPRTYPAAPQSGSPEGAPSGPRGPQAPRPRRKKSPFRWVRRVLLLILVLLVVWPTYLYFLVSGNLDRVPALSEMAETPGVTYLVAGSDARSPDGIPDDGTEGERTDSMMLIHKADNGQAVVVSLPRDTDVEVPGHGHQKLNAAYAFGGAPLLVSTVEDLTGLKIDHFVLVHMGGVERIVDAVGGVELCYDADVHDPKSELNWQKGCHLADGKTALAFARMRYSDPRGDIGRQDRQRQVIAAVVKNASSASTILNPIATRDLALAASQALSVDESTSPFALGKLALAYRAANKNEMLGTPPIADLNYRNGHGAAVLLSPAKAGKFFEDLKNGTLQKEQLNQFTNGD</sequence>
<accession>A0A1Q5PL23</accession>
<proteinExistence type="inferred from homology"/>
<dbReference type="InterPro" id="IPR050922">
    <property type="entry name" value="LytR/CpsA/Psr_CW_biosynth"/>
</dbReference>
<dbReference type="STRING" id="1921764.BSR28_07590"/>
<organism evidence="5 6">
    <name type="scientific">Boudabousia liubingyangii</name>
    <dbReference type="NCBI Taxonomy" id="1921764"/>
    <lineage>
        <taxon>Bacteria</taxon>
        <taxon>Bacillati</taxon>
        <taxon>Actinomycetota</taxon>
        <taxon>Actinomycetes</taxon>
        <taxon>Actinomycetales</taxon>
        <taxon>Actinomycetaceae</taxon>
        <taxon>Boudabousia</taxon>
    </lineage>
</organism>
<comment type="similarity">
    <text evidence="1">Belongs to the LytR/CpsA/Psr (LCP) family.</text>
</comment>
<dbReference type="PANTHER" id="PTHR33392">
    <property type="entry name" value="POLYISOPRENYL-TEICHOIC ACID--PEPTIDOGLYCAN TEICHOIC ACID TRANSFERASE TAGU"/>
    <property type="match status" value="1"/>
</dbReference>
<keyword evidence="6" id="KW-1185">Reference proteome</keyword>
<evidence type="ECO:0000256" key="1">
    <source>
        <dbReference type="ARBA" id="ARBA00006068"/>
    </source>
</evidence>
<dbReference type="Pfam" id="PF03816">
    <property type="entry name" value="LytR_cpsA_psr"/>
    <property type="match status" value="1"/>
</dbReference>
<feature type="compositionally biased region" description="Low complexity" evidence="2">
    <location>
        <begin position="1"/>
        <end position="18"/>
    </location>
</feature>
<feature type="compositionally biased region" description="Low complexity" evidence="2">
    <location>
        <begin position="107"/>
        <end position="116"/>
    </location>
</feature>
<dbReference type="NCBIfam" id="TIGR00350">
    <property type="entry name" value="lytR_cpsA_psr"/>
    <property type="match status" value="1"/>
</dbReference>
<keyword evidence="3" id="KW-0812">Transmembrane</keyword>
<dbReference type="InterPro" id="IPR004474">
    <property type="entry name" value="LytR_CpsA_psr"/>
</dbReference>
<dbReference type="AlphaFoldDB" id="A0A1Q5PL23"/>
<evidence type="ECO:0000256" key="3">
    <source>
        <dbReference type="SAM" id="Phobius"/>
    </source>
</evidence>
<feature type="transmembrane region" description="Helical" evidence="3">
    <location>
        <begin position="129"/>
        <end position="150"/>
    </location>
</feature>
<evidence type="ECO:0000256" key="2">
    <source>
        <dbReference type="SAM" id="MobiDB-lite"/>
    </source>
</evidence>
<name>A0A1Q5PL23_9ACTO</name>
<gene>
    <name evidence="5" type="ORF">BSR29_06690</name>
</gene>
<feature type="region of interest" description="Disordered" evidence="2">
    <location>
        <begin position="1"/>
        <end position="123"/>
    </location>
</feature>
<comment type="caution">
    <text evidence="5">The sequence shown here is derived from an EMBL/GenBank/DDBJ whole genome shotgun (WGS) entry which is preliminary data.</text>
</comment>
<feature type="domain" description="Cell envelope-related transcriptional attenuator" evidence="4">
    <location>
        <begin position="195"/>
        <end position="338"/>
    </location>
</feature>
<dbReference type="PANTHER" id="PTHR33392:SF6">
    <property type="entry name" value="POLYISOPRENYL-TEICHOIC ACID--PEPTIDOGLYCAN TEICHOIC ACID TRANSFERASE TAGU"/>
    <property type="match status" value="1"/>
</dbReference>
<evidence type="ECO:0000313" key="5">
    <source>
        <dbReference type="EMBL" id="OKL47330.1"/>
    </source>
</evidence>
<keyword evidence="3" id="KW-1133">Transmembrane helix</keyword>
<keyword evidence="3" id="KW-0472">Membrane</keyword>
<dbReference type="Gene3D" id="3.40.630.190">
    <property type="entry name" value="LCP protein"/>
    <property type="match status" value="1"/>
</dbReference>